<dbReference type="Proteomes" id="UP000255417">
    <property type="component" value="Unassembled WGS sequence"/>
</dbReference>
<proteinExistence type="predicted"/>
<dbReference type="PANTHER" id="PTHR38594">
    <property type="entry name" value="PEP-DEPENDENT DIHYDROXYACETONE KINASE, PHOSPHORYL DONOR SUBUNIT DHAM"/>
    <property type="match status" value="1"/>
</dbReference>
<reference evidence="7 8" key="1">
    <citation type="submission" date="2018-06" db="EMBL/GenBank/DDBJ databases">
        <authorList>
            <consortium name="Pathogen Informatics"/>
            <person name="Doyle S."/>
        </authorList>
    </citation>
    <scope>NUCLEOTIDE SEQUENCE [LARGE SCALE GENOMIC DNA]</scope>
    <source>
        <strain evidence="7 8">NCTC12872</strain>
    </source>
</reference>
<dbReference type="InterPro" id="IPR039643">
    <property type="entry name" value="DhaM"/>
</dbReference>
<organism evidence="7 8">
    <name type="scientific">Phocoenobacter uteri</name>
    <dbReference type="NCBI Taxonomy" id="146806"/>
    <lineage>
        <taxon>Bacteria</taxon>
        <taxon>Pseudomonadati</taxon>
        <taxon>Pseudomonadota</taxon>
        <taxon>Gammaproteobacteria</taxon>
        <taxon>Pasteurellales</taxon>
        <taxon>Pasteurellaceae</taxon>
        <taxon>Phocoenobacter</taxon>
    </lineage>
</organism>
<dbReference type="NCBIfam" id="TIGR02364">
    <property type="entry name" value="dha_pts"/>
    <property type="match status" value="1"/>
</dbReference>
<dbReference type="GO" id="GO:0047324">
    <property type="term" value="F:phosphoenolpyruvate-glycerone phosphotransferase activity"/>
    <property type="evidence" value="ECO:0007669"/>
    <property type="project" value="UniProtKB-EC"/>
</dbReference>
<dbReference type="GO" id="GO:0019563">
    <property type="term" value="P:glycerol catabolic process"/>
    <property type="evidence" value="ECO:0007669"/>
    <property type="project" value="InterPro"/>
</dbReference>
<dbReference type="Gene3D" id="3.40.50.510">
    <property type="entry name" value="Phosphotransferase system, mannose-type IIA component"/>
    <property type="match status" value="1"/>
</dbReference>
<feature type="domain" description="PTS EIIA type-4" evidence="6">
    <location>
        <begin position="1"/>
        <end position="131"/>
    </location>
</feature>
<protein>
    <recommendedName>
        <fullName evidence="3">phosphoenolpyruvate--glycerone phosphotransferase</fullName>
        <ecNumber evidence="3">2.7.1.121</ecNumber>
    </recommendedName>
</protein>
<evidence type="ECO:0000259" key="6">
    <source>
        <dbReference type="PROSITE" id="PS51096"/>
    </source>
</evidence>
<dbReference type="InterPro" id="IPR012844">
    <property type="entry name" value="DhaM_N"/>
</dbReference>
<evidence type="ECO:0000256" key="3">
    <source>
        <dbReference type="ARBA" id="ARBA00012095"/>
    </source>
</evidence>
<keyword evidence="4 7" id="KW-0808">Transferase</keyword>
<dbReference type="Pfam" id="PF03610">
    <property type="entry name" value="EIIA-man"/>
    <property type="match status" value="1"/>
</dbReference>
<evidence type="ECO:0000313" key="7">
    <source>
        <dbReference type="EMBL" id="SUB58377.1"/>
    </source>
</evidence>
<accession>A0A379C9P7</accession>
<sequence>MVNFVIVSHSAKIAEGVVELVSQMKVDTCKVIAAGGLDDPHNPIGTDAVKIMQAVEEAFSPDGVVILVDLGSAILSAETALDLLESEIAEKVKICYAPLVEGALSAVVAASAGDNIENVIAEANASSELKLSFSA</sequence>
<dbReference type="PANTHER" id="PTHR38594:SF1">
    <property type="entry name" value="PEP-DEPENDENT DIHYDROXYACETONE KINASE, PHOSPHORYL DONOR SUBUNIT DHAM"/>
    <property type="match status" value="1"/>
</dbReference>
<evidence type="ECO:0000256" key="2">
    <source>
        <dbReference type="ARBA" id="ARBA00002788"/>
    </source>
</evidence>
<keyword evidence="8" id="KW-1185">Reference proteome</keyword>
<name>A0A379C9P7_9PAST</name>
<gene>
    <name evidence="7" type="primary">dhaM</name>
    <name evidence="7" type="ORF">NCTC12872_00339</name>
</gene>
<dbReference type="EC" id="2.7.1.121" evidence="3"/>
<dbReference type="EMBL" id="UGTA01000001">
    <property type="protein sequence ID" value="SUB58377.1"/>
    <property type="molecule type" value="Genomic_DNA"/>
</dbReference>
<dbReference type="GO" id="GO:0009401">
    <property type="term" value="P:phosphoenolpyruvate-dependent sugar phosphotransferase system"/>
    <property type="evidence" value="ECO:0007669"/>
    <property type="project" value="InterPro"/>
</dbReference>
<comment type="function">
    <text evidence="2">Component of the dihydroxyacetone kinase complex, which is responsible for the phosphoenolpyruvate (PEP)-dependent phosphorylation of dihydroxyacetone. DhaM serves as the phosphoryl donor. Is phosphorylated by phosphoenolpyruvate in an EI- and HPr-dependent reaction, and a phosphorelay system on histidine residues finally leads to phosphoryl transfer to DhaL and dihydroxyacetone.</text>
</comment>
<keyword evidence="7" id="KW-0418">Kinase</keyword>
<evidence type="ECO:0000256" key="5">
    <source>
        <dbReference type="ARBA" id="ARBA00046577"/>
    </source>
</evidence>
<evidence type="ECO:0000256" key="4">
    <source>
        <dbReference type="ARBA" id="ARBA00022679"/>
    </source>
</evidence>
<evidence type="ECO:0000256" key="1">
    <source>
        <dbReference type="ARBA" id="ARBA00001113"/>
    </source>
</evidence>
<dbReference type="InterPro" id="IPR036662">
    <property type="entry name" value="PTS_EIIA_man-typ_sf"/>
</dbReference>
<dbReference type="PROSITE" id="PS51096">
    <property type="entry name" value="PTS_EIIA_TYPE_4"/>
    <property type="match status" value="1"/>
</dbReference>
<comment type="subunit">
    <text evidence="5">Homodimer. The dihydroxyacetone kinase complex is composed of a homodimer of DhaM, a homodimer of DhaK and the subunit DhaL.</text>
</comment>
<comment type="catalytic activity">
    <reaction evidence="1">
        <text>dihydroxyacetone + phosphoenolpyruvate = dihydroxyacetone phosphate + pyruvate</text>
        <dbReference type="Rhea" id="RHEA:18381"/>
        <dbReference type="ChEBI" id="CHEBI:15361"/>
        <dbReference type="ChEBI" id="CHEBI:16016"/>
        <dbReference type="ChEBI" id="CHEBI:57642"/>
        <dbReference type="ChEBI" id="CHEBI:58702"/>
        <dbReference type="EC" id="2.7.1.121"/>
    </reaction>
</comment>
<dbReference type="AlphaFoldDB" id="A0A379C9P7"/>
<dbReference type="OrthoDB" id="7065393at2"/>
<dbReference type="RefSeq" id="WP_115314899.1">
    <property type="nucleotide sequence ID" value="NZ_LWIF01000001.1"/>
</dbReference>
<dbReference type="SUPFAM" id="SSF53062">
    <property type="entry name" value="PTS system fructose IIA component-like"/>
    <property type="match status" value="1"/>
</dbReference>
<dbReference type="GO" id="GO:0016020">
    <property type="term" value="C:membrane"/>
    <property type="evidence" value="ECO:0007669"/>
    <property type="project" value="InterPro"/>
</dbReference>
<evidence type="ECO:0000313" key="8">
    <source>
        <dbReference type="Proteomes" id="UP000255417"/>
    </source>
</evidence>
<dbReference type="InterPro" id="IPR004701">
    <property type="entry name" value="PTS_EIIA_man-typ"/>
</dbReference>